<keyword evidence="4 7" id="KW-0233">DNA recombination</keyword>
<comment type="function">
    <text evidence="7">Component of the SMC5-SMC6 complex, that promotes sister chromatid alignment after DNA damage and facilitates double-stranded DNA breaks (DSBs) repair via homologous recombination between sister chromatids.</text>
</comment>
<evidence type="ECO:0000256" key="2">
    <source>
        <dbReference type="ARBA" id="ARBA00008997"/>
    </source>
</evidence>
<proteinExistence type="inferred from homology"/>
<feature type="non-terminal residue" evidence="9">
    <location>
        <position position="1"/>
    </location>
</feature>
<dbReference type="AlphaFoldDB" id="A0A1E1W3Z9"/>
<comment type="subunit">
    <text evidence="7">Component of the SMC5-SMC6 complex.</text>
</comment>
<feature type="domain" description="Non-structural maintenance of chromosome element 4 C-terminal" evidence="8">
    <location>
        <begin position="52"/>
        <end position="139"/>
    </location>
</feature>
<sequence length="145" mass="17004">RAPRRRVERQQAAALKAPEKIDKLEKTDQASETVVMVKKFITSLWRQGGERPLSYFHVVMDPHSFARTVENIYHVSFLVRDGLISVQLDEEYGLPFITPLSTKQRDQRDISDENQFIVSIDMERWQELKDAFKIQQPMMVLKRKG</sequence>
<evidence type="ECO:0000256" key="7">
    <source>
        <dbReference type="RuleBase" id="RU365071"/>
    </source>
</evidence>
<reference evidence="9" key="1">
    <citation type="submission" date="2015-09" db="EMBL/GenBank/DDBJ databases">
        <title>De novo assembly of Pectinophora gossypiella (Pink Bollworm) gut transcriptome.</title>
        <authorList>
            <person name="Tassone E.E."/>
        </authorList>
    </citation>
    <scope>NUCLEOTIDE SEQUENCE</scope>
</reference>
<dbReference type="PANTHER" id="PTHR16140">
    <property type="entry name" value="NON-STRUCTURAL MAINTENANCE OF CHROMOSOMES ELEMENT 4"/>
    <property type="match status" value="1"/>
</dbReference>
<dbReference type="GO" id="GO:0005634">
    <property type="term" value="C:nucleus"/>
    <property type="evidence" value="ECO:0007669"/>
    <property type="project" value="UniProtKB-SubCell"/>
</dbReference>
<evidence type="ECO:0000259" key="8">
    <source>
        <dbReference type="Pfam" id="PF08743"/>
    </source>
</evidence>
<comment type="subcellular location">
    <subcellularLocation>
        <location evidence="1 7">Nucleus</location>
    </subcellularLocation>
</comment>
<keyword evidence="3 7" id="KW-0227">DNA damage</keyword>
<dbReference type="Pfam" id="PF08743">
    <property type="entry name" value="Nse4_C"/>
    <property type="match status" value="1"/>
</dbReference>
<evidence type="ECO:0000313" key="9">
    <source>
        <dbReference type="EMBL" id="JAT81611.1"/>
    </source>
</evidence>
<evidence type="ECO:0000256" key="4">
    <source>
        <dbReference type="ARBA" id="ARBA00023172"/>
    </source>
</evidence>
<dbReference type="GO" id="GO:0006310">
    <property type="term" value="P:DNA recombination"/>
    <property type="evidence" value="ECO:0007669"/>
    <property type="project" value="UniProtKB-UniRule"/>
</dbReference>
<evidence type="ECO:0000256" key="3">
    <source>
        <dbReference type="ARBA" id="ARBA00022763"/>
    </source>
</evidence>
<name>A0A1E1W3Z9_PECGO</name>
<dbReference type="OrthoDB" id="361242at2759"/>
<dbReference type="EMBL" id="GDQN01009443">
    <property type="protein sequence ID" value="JAT81611.1"/>
    <property type="molecule type" value="Transcribed_RNA"/>
</dbReference>
<dbReference type="GO" id="GO:0006281">
    <property type="term" value="P:DNA repair"/>
    <property type="evidence" value="ECO:0007669"/>
    <property type="project" value="UniProtKB-UniRule"/>
</dbReference>
<protein>
    <recommendedName>
        <fullName evidence="7">Non-structural maintenance of chromosomes element 4</fullName>
    </recommendedName>
</protein>
<accession>A0A1E1W3Z9</accession>
<keyword evidence="6 7" id="KW-0539">Nucleus</keyword>
<comment type="similarity">
    <text evidence="2 7">Belongs to the NSE4 family.</text>
</comment>
<keyword evidence="5 7" id="KW-0234">DNA repair</keyword>
<dbReference type="InterPro" id="IPR027786">
    <property type="entry name" value="Nse4/EID"/>
</dbReference>
<evidence type="ECO:0000256" key="5">
    <source>
        <dbReference type="ARBA" id="ARBA00023204"/>
    </source>
</evidence>
<evidence type="ECO:0000256" key="6">
    <source>
        <dbReference type="ARBA" id="ARBA00023242"/>
    </source>
</evidence>
<organism evidence="9">
    <name type="scientific">Pectinophora gossypiella</name>
    <name type="common">Cotton pink bollworm</name>
    <name type="synonym">Depressaria gossypiella</name>
    <dbReference type="NCBI Taxonomy" id="13191"/>
    <lineage>
        <taxon>Eukaryota</taxon>
        <taxon>Metazoa</taxon>
        <taxon>Ecdysozoa</taxon>
        <taxon>Arthropoda</taxon>
        <taxon>Hexapoda</taxon>
        <taxon>Insecta</taxon>
        <taxon>Pterygota</taxon>
        <taxon>Neoptera</taxon>
        <taxon>Endopterygota</taxon>
        <taxon>Lepidoptera</taxon>
        <taxon>Glossata</taxon>
        <taxon>Ditrysia</taxon>
        <taxon>Gelechioidea</taxon>
        <taxon>Gelechiidae</taxon>
        <taxon>Apatetrinae</taxon>
        <taxon>Pectinophora</taxon>
    </lineage>
</organism>
<dbReference type="GO" id="GO:0030915">
    <property type="term" value="C:Smc5-Smc6 complex"/>
    <property type="evidence" value="ECO:0007669"/>
    <property type="project" value="UniProtKB-UniRule"/>
</dbReference>
<gene>
    <name evidence="9" type="ORF">g.17273</name>
</gene>
<evidence type="ECO:0000256" key="1">
    <source>
        <dbReference type="ARBA" id="ARBA00004123"/>
    </source>
</evidence>
<dbReference type="InterPro" id="IPR014854">
    <property type="entry name" value="Nse4_C"/>
</dbReference>
<dbReference type="PANTHER" id="PTHR16140:SF0">
    <property type="entry name" value="NON-STRUCTURAL MAINTENANCE OF CHROMOSOMES ELEMENT 4"/>
    <property type="match status" value="1"/>
</dbReference>